<sequence length="392" mass="43715">MNIIGGPNSPYREFLNSPAVEEFIHAIFSLKGRRGTSMLTALRELFEYRTPGAASVFGNNSSRSPHSFGMGASTSGSEKSPDSDHMSRKRKRLMGSSSSEDECMNVGANKIRRRETAEGLGRRLACPLAKGDPAKHPSCSRINRQNLAGIKEHLKRTHHKGTLPGDIKAVKTWFAVFDILFPQWGGPRPSPYCDVNDACYGVNQSTGEHAPVEDLTKNIQTGWPRTGISQMEECQDILGDTGNMSIVPSPRMSPNLANTLLGQTFIPSPSFAGYERPPYENPKLSAPSQSQPNTKIYTLMIARLPATSSSVEAAGPKRFSFDNFWEFRHQFDRWIRSQFTDPPFSWDRWELLNQFTTARLKDLQSVVDDIDFSFVAQNSTRAALYLVARAEF</sequence>
<proteinExistence type="predicted"/>
<protein>
    <submittedName>
        <fullName evidence="2">Uncharacterized protein</fullName>
    </submittedName>
</protein>
<accession>A0AAN8MXE5</accession>
<organism evidence="2 3">
    <name type="scientific">Orbilia javanica</name>
    <dbReference type="NCBI Taxonomy" id="47235"/>
    <lineage>
        <taxon>Eukaryota</taxon>
        <taxon>Fungi</taxon>
        <taxon>Dikarya</taxon>
        <taxon>Ascomycota</taxon>
        <taxon>Pezizomycotina</taxon>
        <taxon>Orbiliomycetes</taxon>
        <taxon>Orbiliales</taxon>
        <taxon>Orbiliaceae</taxon>
        <taxon>Orbilia</taxon>
    </lineage>
</organism>
<feature type="region of interest" description="Disordered" evidence="1">
    <location>
        <begin position="55"/>
        <end position="103"/>
    </location>
</feature>
<evidence type="ECO:0000313" key="2">
    <source>
        <dbReference type="EMBL" id="KAK6334788.1"/>
    </source>
</evidence>
<keyword evidence="3" id="KW-1185">Reference proteome</keyword>
<evidence type="ECO:0000256" key="1">
    <source>
        <dbReference type="SAM" id="MobiDB-lite"/>
    </source>
</evidence>
<dbReference type="Proteomes" id="UP001313282">
    <property type="component" value="Unassembled WGS sequence"/>
</dbReference>
<gene>
    <name evidence="2" type="ORF">TWF718_010233</name>
</gene>
<comment type="caution">
    <text evidence="2">The sequence shown here is derived from an EMBL/GenBank/DDBJ whole genome shotgun (WGS) entry which is preliminary data.</text>
</comment>
<evidence type="ECO:0000313" key="3">
    <source>
        <dbReference type="Proteomes" id="UP001313282"/>
    </source>
</evidence>
<dbReference type="EMBL" id="JAVHNR010000008">
    <property type="protein sequence ID" value="KAK6334788.1"/>
    <property type="molecule type" value="Genomic_DNA"/>
</dbReference>
<name>A0AAN8MXE5_9PEZI</name>
<reference evidence="2 3" key="1">
    <citation type="submission" date="2019-10" db="EMBL/GenBank/DDBJ databases">
        <authorList>
            <person name="Palmer J.M."/>
        </authorList>
    </citation>
    <scope>NUCLEOTIDE SEQUENCE [LARGE SCALE GENOMIC DNA]</scope>
    <source>
        <strain evidence="2 3">TWF718</strain>
    </source>
</reference>
<dbReference type="AlphaFoldDB" id="A0AAN8MXE5"/>